<dbReference type="STRING" id="159449.B4N89_39570"/>
<sequence length="392" mass="41168">MTGYEHTIRPVAPGGPGGCGCGCGGGDAGTGGSGSGGCGCGDCLAGHATGRLRPRWFGGQLVGPEDLTQTGVWLLERMRRHNRLLHGWGVVCGATVNPVRFGDGGRLPWLLDVSAGYVLGPYGDEIVIEHPVRVDVRDALPGGTEGCPPPTDPWCAPVRRRREPGRTYYLAVRYDECLTAPVAAAGCGCEDTACEYSRVREGFELGVLDTLPPAYLEGIDDTRQETTGCSSRITDNGTRPCPSCPTDPWVVLADFTAAADGRLTVDPLYNRRFAASFGGFGFYCGQPGESLAGSRWGEVTRQAAAHAFDDSRAEDVLTADDPAAVRALPARALLAVADTPHLGDVLGERTVAELARADAATLIERARAAAVPPGPVLTAIDRANLVLRLTEG</sequence>
<organism evidence="1 2">
    <name type="scientific">Embleya scabrispora</name>
    <dbReference type="NCBI Taxonomy" id="159449"/>
    <lineage>
        <taxon>Bacteria</taxon>
        <taxon>Bacillati</taxon>
        <taxon>Actinomycetota</taxon>
        <taxon>Actinomycetes</taxon>
        <taxon>Kitasatosporales</taxon>
        <taxon>Streptomycetaceae</taxon>
        <taxon>Embleya</taxon>
    </lineage>
</organism>
<keyword evidence="2" id="KW-1185">Reference proteome</keyword>
<protein>
    <submittedName>
        <fullName evidence="1">Uncharacterized protein</fullName>
    </submittedName>
</protein>
<gene>
    <name evidence="1" type="ORF">B4N89_39570</name>
</gene>
<evidence type="ECO:0000313" key="2">
    <source>
        <dbReference type="Proteomes" id="UP000190037"/>
    </source>
</evidence>
<comment type="caution">
    <text evidence="1">The sequence shown here is derived from an EMBL/GenBank/DDBJ whole genome shotgun (WGS) entry which is preliminary data.</text>
</comment>
<dbReference type="EMBL" id="MWQN01000003">
    <property type="protein sequence ID" value="OPC78275.1"/>
    <property type="molecule type" value="Genomic_DNA"/>
</dbReference>
<evidence type="ECO:0000313" key="1">
    <source>
        <dbReference type="EMBL" id="OPC78275.1"/>
    </source>
</evidence>
<reference evidence="1 2" key="1">
    <citation type="submission" date="2017-03" db="EMBL/GenBank/DDBJ databases">
        <title>Draft genome sequence of Streptomyces scabrisporus NF3, endophyte isolated from Amphipterygium adstringens.</title>
        <authorList>
            <person name="Vazquez M."/>
            <person name="Ceapa C.D."/>
            <person name="Rodriguez Luna D."/>
            <person name="Sanchez Esquivel S."/>
        </authorList>
    </citation>
    <scope>NUCLEOTIDE SEQUENCE [LARGE SCALE GENOMIC DNA]</scope>
    <source>
        <strain evidence="1 2">NF3</strain>
    </source>
</reference>
<dbReference type="RefSeq" id="WP_078981368.1">
    <property type="nucleotide sequence ID" value="NZ_MWQN01000003.1"/>
</dbReference>
<name>A0A1T3NNJ2_9ACTN</name>
<proteinExistence type="predicted"/>
<dbReference type="AlphaFoldDB" id="A0A1T3NNJ2"/>
<accession>A0A1T3NNJ2</accession>
<dbReference type="Proteomes" id="UP000190037">
    <property type="component" value="Unassembled WGS sequence"/>
</dbReference>